<evidence type="ECO:0000313" key="2">
    <source>
        <dbReference type="EMBL" id="GCF11227.1"/>
    </source>
</evidence>
<feature type="transmembrane region" description="Helical" evidence="1">
    <location>
        <begin position="50"/>
        <end position="75"/>
    </location>
</feature>
<sequence>MTVRELVKNRQKIIIFFLVLLYFFLLVIAIGNAVLPFTASSAKDGQGLSFVWFFTVLNLLMALFYLICACLTFYLRDTQMKRTFIVLCTVFAITFGLAPTATWGELHAPLLLPLVRGLERIDNGCALSTTYIFVIFLFLFPTNLFQSVRQHYPRLLPVLYIFLVISLPVFLYTEIYVFFFSSLENGAEGLVLIFHRMVLVCVTYETVCIFLLLGLSYALSGQWQRLYLRWLMVAFGLAFCPFVFFTVIPQFISPSNVSDYTYIGPLFSTLSFGFMPIIILFTSLRYQLFVFEISLQKAITYAFYAIFLLCIGLFSFVFQVFVQRYPLFVIVLGIGVELTRFWRGLKRKE</sequence>
<gene>
    <name evidence="2" type="ORF">KDI_47910</name>
</gene>
<dbReference type="RefSeq" id="WP_149404066.1">
    <property type="nucleotide sequence ID" value="NZ_BIXY01000100.1"/>
</dbReference>
<proteinExistence type="predicted"/>
<comment type="caution">
    <text evidence="2">The sequence shown here is derived from an EMBL/GenBank/DDBJ whole genome shotgun (WGS) entry which is preliminary data.</text>
</comment>
<feature type="transmembrane region" description="Helical" evidence="1">
    <location>
        <begin position="193"/>
        <end position="215"/>
    </location>
</feature>
<evidence type="ECO:0000256" key="1">
    <source>
        <dbReference type="SAM" id="Phobius"/>
    </source>
</evidence>
<name>A0A5A5TIJ7_9CHLR</name>
<organism evidence="2 3">
    <name type="scientific">Dictyobacter arantiisoli</name>
    <dbReference type="NCBI Taxonomy" id="2014874"/>
    <lineage>
        <taxon>Bacteria</taxon>
        <taxon>Bacillati</taxon>
        <taxon>Chloroflexota</taxon>
        <taxon>Ktedonobacteria</taxon>
        <taxon>Ktedonobacterales</taxon>
        <taxon>Dictyobacteraceae</taxon>
        <taxon>Dictyobacter</taxon>
    </lineage>
</organism>
<accession>A0A5A5TIJ7</accession>
<reference evidence="2 3" key="1">
    <citation type="submission" date="2019-01" db="EMBL/GenBank/DDBJ databases">
        <title>Draft genome sequence of Dictyobacter sp. Uno17.</title>
        <authorList>
            <person name="Wang C.M."/>
            <person name="Zheng Y."/>
            <person name="Sakai Y."/>
            <person name="Abe K."/>
            <person name="Yokota A."/>
            <person name="Yabe S."/>
        </authorList>
    </citation>
    <scope>NUCLEOTIDE SEQUENCE [LARGE SCALE GENOMIC DNA]</scope>
    <source>
        <strain evidence="2 3">Uno17</strain>
    </source>
</reference>
<feature type="transmembrane region" description="Helical" evidence="1">
    <location>
        <begin position="227"/>
        <end position="248"/>
    </location>
</feature>
<feature type="transmembrane region" description="Helical" evidence="1">
    <location>
        <begin position="126"/>
        <end position="145"/>
    </location>
</feature>
<evidence type="ECO:0000313" key="3">
    <source>
        <dbReference type="Proteomes" id="UP000322530"/>
    </source>
</evidence>
<dbReference type="Proteomes" id="UP000322530">
    <property type="component" value="Unassembled WGS sequence"/>
</dbReference>
<keyword evidence="3" id="KW-1185">Reference proteome</keyword>
<keyword evidence="1" id="KW-0812">Transmembrane</keyword>
<dbReference type="EMBL" id="BIXY01000100">
    <property type="protein sequence ID" value="GCF11227.1"/>
    <property type="molecule type" value="Genomic_DNA"/>
</dbReference>
<feature type="transmembrane region" description="Helical" evidence="1">
    <location>
        <begin position="12"/>
        <end position="30"/>
    </location>
</feature>
<keyword evidence="1" id="KW-1133">Transmembrane helix</keyword>
<protein>
    <submittedName>
        <fullName evidence="2">Uncharacterized protein</fullName>
    </submittedName>
</protein>
<feature type="transmembrane region" description="Helical" evidence="1">
    <location>
        <begin position="298"/>
        <end position="318"/>
    </location>
</feature>
<feature type="transmembrane region" description="Helical" evidence="1">
    <location>
        <begin position="260"/>
        <end position="286"/>
    </location>
</feature>
<feature type="transmembrane region" description="Helical" evidence="1">
    <location>
        <begin position="157"/>
        <end position="181"/>
    </location>
</feature>
<dbReference type="AlphaFoldDB" id="A0A5A5TIJ7"/>
<keyword evidence="1" id="KW-0472">Membrane</keyword>
<feature type="transmembrane region" description="Helical" evidence="1">
    <location>
        <begin position="324"/>
        <end position="342"/>
    </location>
</feature>
<feature type="transmembrane region" description="Helical" evidence="1">
    <location>
        <begin position="84"/>
        <end position="106"/>
    </location>
</feature>